<dbReference type="EMBL" id="JYIK01000691">
    <property type="protein sequence ID" value="KWX09896.1"/>
    <property type="molecule type" value="Genomic_DNA"/>
</dbReference>
<dbReference type="PATRIC" id="fig|1469144.9.peg.4152"/>
<evidence type="ECO:0000313" key="2">
    <source>
        <dbReference type="Proteomes" id="UP000070598"/>
    </source>
</evidence>
<dbReference type="RefSeq" id="WP_198532648.1">
    <property type="nucleotide sequence ID" value="NZ_JYIK01000691.1"/>
</dbReference>
<name>A0A132NIP3_9ACTN</name>
<dbReference type="Proteomes" id="UP000070598">
    <property type="component" value="Unassembled WGS sequence"/>
</dbReference>
<sequence length="251" mass="28294">MVDWRAAVLRRLARRFHIGEDVLRHLTTFQRLGERFEIEAPTEMLPVGARTLARALRTRAAAQIRPDWVWPYWLNRQLDPRSPAFVPRGHLPFTSNVTHRNWTGVGNPLSPWEAIVDPAGLVTVEPDSWSLDWWVCDGETWIVPSRGVHPRQSLPYPIPLVETAVTLADGGEVSQRVYAVETTAGERVVVQVRNGADRPVRVAFAIRPYNPEGLAVVEDIELTPERILIDGREAVLLPEPPEGTVFATFHT</sequence>
<dbReference type="AlphaFoldDB" id="A0A132NIP3"/>
<reference evidence="2" key="1">
    <citation type="submission" date="2015-02" db="EMBL/GenBank/DDBJ databases">
        <title>Physiological reanalysis, assessment of diazotrophy, and genome sequences of multiple isolates of Streptomyces thermoautotrophicus.</title>
        <authorList>
            <person name="MacKellar D.C."/>
            <person name="Lieber L."/>
            <person name="Norman J."/>
            <person name="Bolger A."/>
            <person name="Tobin C."/>
            <person name="Murray J.W."/>
            <person name="Friesen M."/>
            <person name="Prell J."/>
        </authorList>
    </citation>
    <scope>NUCLEOTIDE SEQUENCE [LARGE SCALE GENOMIC DNA]</scope>
    <source>
        <strain evidence="2">UBT1</strain>
    </source>
</reference>
<proteinExistence type="predicted"/>
<accession>A0A132NIP3</accession>
<protein>
    <submittedName>
        <fullName evidence="1">Uncharacterized protein</fullName>
    </submittedName>
</protein>
<organism evidence="1 2">
    <name type="scientific">Carbonactinospora thermoautotrophica</name>
    <dbReference type="NCBI Taxonomy" id="1469144"/>
    <lineage>
        <taxon>Bacteria</taxon>
        <taxon>Bacillati</taxon>
        <taxon>Actinomycetota</taxon>
        <taxon>Actinomycetes</taxon>
        <taxon>Kitasatosporales</taxon>
        <taxon>Carbonactinosporaceae</taxon>
        <taxon>Carbonactinospora</taxon>
    </lineage>
</organism>
<feature type="non-terminal residue" evidence="1">
    <location>
        <position position="251"/>
    </location>
</feature>
<comment type="caution">
    <text evidence="1">The sequence shown here is derived from an EMBL/GenBank/DDBJ whole genome shotgun (WGS) entry which is preliminary data.</text>
</comment>
<evidence type="ECO:0000313" key="1">
    <source>
        <dbReference type="EMBL" id="KWX09896.1"/>
    </source>
</evidence>
<gene>
    <name evidence="1" type="ORF">TR74_06880</name>
</gene>